<keyword evidence="3" id="KW-1185">Reference proteome</keyword>
<keyword evidence="1" id="KW-1133">Transmembrane helix</keyword>
<sequence>MKMLNDSEPAINHQELSCVLMERCAKWLPNTAISGAPSKHNTDSIRDGALLLCFYMLVCVKCGVLQDTYVIISNIIYAGNGDIVNIVSLLLLSTGDSIAGWGSFICTRIQMYT</sequence>
<keyword evidence="1" id="KW-0812">Transmembrane</keyword>
<evidence type="ECO:0000313" key="2">
    <source>
        <dbReference type="EMBL" id="KAK9746459.1"/>
    </source>
</evidence>
<dbReference type="AlphaFoldDB" id="A0AAW1MM16"/>
<comment type="caution">
    <text evidence="2">The sequence shown here is derived from an EMBL/GenBank/DDBJ whole genome shotgun (WGS) entry which is preliminary data.</text>
</comment>
<name>A0AAW1MM16_POPJA</name>
<reference evidence="2 3" key="1">
    <citation type="journal article" date="2024" name="BMC Genomics">
        <title>De novo assembly and annotation of Popillia japonica's genome with initial clues to its potential as an invasive pest.</title>
        <authorList>
            <person name="Cucini C."/>
            <person name="Boschi S."/>
            <person name="Funari R."/>
            <person name="Cardaioli E."/>
            <person name="Iannotti N."/>
            <person name="Marturano G."/>
            <person name="Paoli F."/>
            <person name="Bruttini M."/>
            <person name="Carapelli A."/>
            <person name="Frati F."/>
            <person name="Nardi F."/>
        </authorList>
    </citation>
    <scope>NUCLEOTIDE SEQUENCE [LARGE SCALE GENOMIC DNA]</scope>
    <source>
        <strain evidence="2">DMR45628</strain>
    </source>
</reference>
<dbReference type="Proteomes" id="UP001458880">
    <property type="component" value="Unassembled WGS sequence"/>
</dbReference>
<feature type="transmembrane region" description="Helical" evidence="1">
    <location>
        <begin position="49"/>
        <end position="77"/>
    </location>
</feature>
<organism evidence="2 3">
    <name type="scientific">Popillia japonica</name>
    <name type="common">Japanese beetle</name>
    <dbReference type="NCBI Taxonomy" id="7064"/>
    <lineage>
        <taxon>Eukaryota</taxon>
        <taxon>Metazoa</taxon>
        <taxon>Ecdysozoa</taxon>
        <taxon>Arthropoda</taxon>
        <taxon>Hexapoda</taxon>
        <taxon>Insecta</taxon>
        <taxon>Pterygota</taxon>
        <taxon>Neoptera</taxon>
        <taxon>Endopterygota</taxon>
        <taxon>Coleoptera</taxon>
        <taxon>Polyphaga</taxon>
        <taxon>Scarabaeiformia</taxon>
        <taxon>Scarabaeidae</taxon>
        <taxon>Rutelinae</taxon>
        <taxon>Popillia</taxon>
    </lineage>
</organism>
<evidence type="ECO:0000256" key="1">
    <source>
        <dbReference type="SAM" id="Phobius"/>
    </source>
</evidence>
<protein>
    <submittedName>
        <fullName evidence="2">Uncharacterized protein</fullName>
    </submittedName>
</protein>
<accession>A0AAW1MM16</accession>
<gene>
    <name evidence="2" type="ORF">QE152_g6104</name>
</gene>
<keyword evidence="1" id="KW-0472">Membrane</keyword>
<dbReference type="EMBL" id="JASPKY010000039">
    <property type="protein sequence ID" value="KAK9746459.1"/>
    <property type="molecule type" value="Genomic_DNA"/>
</dbReference>
<proteinExistence type="predicted"/>
<feature type="transmembrane region" description="Helical" evidence="1">
    <location>
        <begin position="83"/>
        <end position="106"/>
    </location>
</feature>
<evidence type="ECO:0000313" key="3">
    <source>
        <dbReference type="Proteomes" id="UP001458880"/>
    </source>
</evidence>